<feature type="compositionally biased region" description="Low complexity" evidence="1">
    <location>
        <begin position="332"/>
        <end position="344"/>
    </location>
</feature>
<feature type="region of interest" description="Disordered" evidence="1">
    <location>
        <begin position="1"/>
        <end position="179"/>
    </location>
</feature>
<feature type="compositionally biased region" description="Pro residues" evidence="1">
    <location>
        <begin position="169"/>
        <end position="179"/>
    </location>
</feature>
<reference evidence="2" key="1">
    <citation type="submission" date="2020-12" db="EMBL/GenBank/DDBJ databases">
        <authorList>
            <consortium name="Molecular Ecology Group"/>
        </authorList>
    </citation>
    <scope>NUCLEOTIDE SEQUENCE</scope>
    <source>
        <strain evidence="2">TBG_1078</strain>
    </source>
</reference>
<feature type="compositionally biased region" description="Low complexity" evidence="1">
    <location>
        <begin position="265"/>
        <end position="280"/>
    </location>
</feature>
<dbReference type="EMBL" id="CAJHUB010000754">
    <property type="protein sequence ID" value="CAD7682969.1"/>
    <property type="molecule type" value="Genomic_DNA"/>
</dbReference>
<feature type="compositionally biased region" description="Basic and acidic residues" evidence="1">
    <location>
        <begin position="7"/>
        <end position="16"/>
    </location>
</feature>
<dbReference type="AlphaFoldDB" id="A0A811Z7A2"/>
<feature type="compositionally biased region" description="Low complexity" evidence="1">
    <location>
        <begin position="125"/>
        <end position="137"/>
    </location>
</feature>
<evidence type="ECO:0000256" key="1">
    <source>
        <dbReference type="SAM" id="MobiDB-lite"/>
    </source>
</evidence>
<protein>
    <submittedName>
        <fullName evidence="2">(raccoon dog) hypothetical protein</fullName>
    </submittedName>
</protein>
<feature type="compositionally biased region" description="Low complexity" evidence="1">
    <location>
        <begin position="146"/>
        <end position="157"/>
    </location>
</feature>
<feature type="compositionally biased region" description="Gly residues" evidence="1">
    <location>
        <begin position="17"/>
        <end position="26"/>
    </location>
</feature>
<name>A0A811Z7A2_NYCPR</name>
<sequence>MAHGRRKDSSDAHRDGGSGGDGGSGAGERRSLSREQRAATGGRGPPCLSGETSRPLPAAATDVDDNAPPQTSFRFPSRKAPPRALATPTSPPKPCLSQEAAGPAAHGTHPRARGGFSPDSQQVQARDALGAAGAAVGELPPDRWEAGAGCPAPRPGAWIQPRLTTTGPRPAPLGYPDPDAPFGCSQRQYRAPGLCDFPHLCGGAEEPPTGGRFMRRRGCPFPSPTRRRVPVSREALRPLVAEKEALRLPGGPAAGRAGGGGTGTRGSSSPGPSLPAQGPQDGRPPRTGPGAAAPSPGLPPTQLGPERGRAAGLRRLLAAVTPSGPDLRTPTLPGLPCPSGAAPGLPGGLCGWM</sequence>
<feature type="compositionally biased region" description="Low complexity" evidence="1">
    <location>
        <begin position="310"/>
        <end position="319"/>
    </location>
</feature>
<gene>
    <name evidence="2" type="ORF">NYPRO_LOCUS15761</name>
</gene>
<comment type="caution">
    <text evidence="2">The sequence shown here is derived from an EMBL/GenBank/DDBJ whole genome shotgun (WGS) entry which is preliminary data.</text>
</comment>
<keyword evidence="3" id="KW-1185">Reference proteome</keyword>
<dbReference type="Proteomes" id="UP000645828">
    <property type="component" value="Unassembled WGS sequence"/>
</dbReference>
<proteinExistence type="predicted"/>
<evidence type="ECO:0000313" key="3">
    <source>
        <dbReference type="Proteomes" id="UP000645828"/>
    </source>
</evidence>
<evidence type="ECO:0000313" key="2">
    <source>
        <dbReference type="EMBL" id="CAD7682969.1"/>
    </source>
</evidence>
<accession>A0A811Z7A2</accession>
<feature type="compositionally biased region" description="Gly residues" evidence="1">
    <location>
        <begin position="252"/>
        <end position="264"/>
    </location>
</feature>
<feature type="compositionally biased region" description="Basic and acidic residues" evidence="1">
    <location>
        <begin position="234"/>
        <end position="246"/>
    </location>
</feature>
<organism evidence="2 3">
    <name type="scientific">Nyctereutes procyonoides</name>
    <name type="common">Raccoon dog</name>
    <name type="synonym">Canis procyonoides</name>
    <dbReference type="NCBI Taxonomy" id="34880"/>
    <lineage>
        <taxon>Eukaryota</taxon>
        <taxon>Metazoa</taxon>
        <taxon>Chordata</taxon>
        <taxon>Craniata</taxon>
        <taxon>Vertebrata</taxon>
        <taxon>Euteleostomi</taxon>
        <taxon>Mammalia</taxon>
        <taxon>Eutheria</taxon>
        <taxon>Laurasiatheria</taxon>
        <taxon>Carnivora</taxon>
        <taxon>Caniformia</taxon>
        <taxon>Canidae</taxon>
        <taxon>Nyctereutes</taxon>
    </lineage>
</organism>
<feature type="region of interest" description="Disordered" evidence="1">
    <location>
        <begin position="212"/>
        <end position="353"/>
    </location>
</feature>
<feature type="compositionally biased region" description="Basic and acidic residues" evidence="1">
    <location>
        <begin position="27"/>
        <end position="37"/>
    </location>
</feature>